<evidence type="ECO:0000313" key="1">
    <source>
        <dbReference type="EMBL" id="KAI5415124.1"/>
    </source>
</evidence>
<dbReference type="Proteomes" id="UP001058974">
    <property type="component" value="Chromosome 4"/>
</dbReference>
<dbReference type="AlphaFoldDB" id="A0A9D4X5T0"/>
<sequence length="166" mass="18648">MDSRSNLGMENQLNIIIEGLVYFEDKMALGLDLQSNVSQNGWDNFFDMLYVPSYPNLNKDFWVNASMQDLNLESSILSVVFVVPITITLIAIANEINFEDEEGKSYSIPYGRILSELFIQQGVELTMTEVRSKVWGDKLKLTEALKTVDPFKVKVVSMDGSSSSSS</sequence>
<evidence type="ECO:0000313" key="2">
    <source>
        <dbReference type="Proteomes" id="UP001058974"/>
    </source>
</evidence>
<dbReference type="EMBL" id="JAMSHJ010000004">
    <property type="protein sequence ID" value="KAI5415124.1"/>
    <property type="molecule type" value="Genomic_DNA"/>
</dbReference>
<name>A0A9D4X5T0_PEA</name>
<dbReference type="Gramene" id="Psat04G0054300-T1">
    <property type="protein sequence ID" value="KAI5415124.1"/>
    <property type="gene ID" value="KIW84_040543"/>
</dbReference>
<accession>A0A9D4X5T0</accession>
<organism evidence="1 2">
    <name type="scientific">Pisum sativum</name>
    <name type="common">Garden pea</name>
    <name type="synonym">Lathyrus oleraceus</name>
    <dbReference type="NCBI Taxonomy" id="3888"/>
    <lineage>
        <taxon>Eukaryota</taxon>
        <taxon>Viridiplantae</taxon>
        <taxon>Streptophyta</taxon>
        <taxon>Embryophyta</taxon>
        <taxon>Tracheophyta</taxon>
        <taxon>Spermatophyta</taxon>
        <taxon>Magnoliopsida</taxon>
        <taxon>eudicotyledons</taxon>
        <taxon>Gunneridae</taxon>
        <taxon>Pentapetalae</taxon>
        <taxon>rosids</taxon>
        <taxon>fabids</taxon>
        <taxon>Fabales</taxon>
        <taxon>Fabaceae</taxon>
        <taxon>Papilionoideae</taxon>
        <taxon>50 kb inversion clade</taxon>
        <taxon>NPAAA clade</taxon>
        <taxon>Hologalegina</taxon>
        <taxon>IRL clade</taxon>
        <taxon>Fabeae</taxon>
        <taxon>Lathyrus</taxon>
    </lineage>
</organism>
<reference evidence="1 2" key="1">
    <citation type="journal article" date="2022" name="Nat. Genet.">
        <title>Improved pea reference genome and pan-genome highlight genomic features and evolutionary characteristics.</title>
        <authorList>
            <person name="Yang T."/>
            <person name="Liu R."/>
            <person name="Luo Y."/>
            <person name="Hu S."/>
            <person name="Wang D."/>
            <person name="Wang C."/>
            <person name="Pandey M.K."/>
            <person name="Ge S."/>
            <person name="Xu Q."/>
            <person name="Li N."/>
            <person name="Li G."/>
            <person name="Huang Y."/>
            <person name="Saxena R.K."/>
            <person name="Ji Y."/>
            <person name="Li M."/>
            <person name="Yan X."/>
            <person name="He Y."/>
            <person name="Liu Y."/>
            <person name="Wang X."/>
            <person name="Xiang C."/>
            <person name="Varshney R.K."/>
            <person name="Ding H."/>
            <person name="Gao S."/>
            <person name="Zong X."/>
        </authorList>
    </citation>
    <scope>NUCLEOTIDE SEQUENCE [LARGE SCALE GENOMIC DNA]</scope>
    <source>
        <strain evidence="1 2">cv. Zhongwan 6</strain>
    </source>
</reference>
<keyword evidence="2" id="KW-1185">Reference proteome</keyword>
<gene>
    <name evidence="1" type="ORF">KIW84_040543</name>
</gene>
<proteinExistence type="predicted"/>
<comment type="caution">
    <text evidence="1">The sequence shown here is derived from an EMBL/GenBank/DDBJ whole genome shotgun (WGS) entry which is preliminary data.</text>
</comment>
<protein>
    <submittedName>
        <fullName evidence="1">Uncharacterized protein</fullName>
    </submittedName>
</protein>